<sequence length="401" mass="44516">MQPPRLISYSLAGAIIALLAWFPGHWLASLALLPSLWRKAQTHWQAAALWIGYYLTGARDIPIMCARFFSGHNELSASLGYLLGVIFWLTQATLLSIPWILFYPTAQTSASKTLILTFSALFFTLLPPLGIIGWLSPLHISSALYPAWGGLGLLLGIGTLCLMAANLGRNKTLWLILCAVCMVLSAHKNEIHPTIPTGWQALNLQFGRLDQNTLAALFKRTDQVQNTLSQALAQRATKIVVLPEGIIGLWHPALAWVWQEQIRQAACQGQTFLLGADILKPEMPLRYTNSVLALGHHSAQLDSRMPMPVGLWRPGARISALTGKLTQPYLKLNGLQAAFSICYEDFLWWPHWRILFSPPDILISFSNQWFNSDLAAAQIQQQSIQSLARLVGAPLLRSTNR</sequence>
<name>A0A2Z6EVP9_9BURK</name>
<evidence type="ECO:0000313" key="2">
    <source>
        <dbReference type="Proteomes" id="UP000282597"/>
    </source>
</evidence>
<dbReference type="Proteomes" id="UP000282597">
    <property type="component" value="Chromosome"/>
</dbReference>
<dbReference type="InterPro" id="IPR036526">
    <property type="entry name" value="C-N_Hydrolase_sf"/>
</dbReference>
<dbReference type="EMBL" id="AP018150">
    <property type="protein sequence ID" value="BBE09523.1"/>
    <property type="molecule type" value="Genomic_DNA"/>
</dbReference>
<gene>
    <name evidence="1" type="ORF">MCB1EB_1362</name>
</gene>
<reference evidence="1 2" key="1">
    <citation type="journal article" date="2018" name="Microbes Environ.">
        <title>Comparative Genomic Insights into Endofungal Lifestyles of Two Bacterial Endosymbionts, Mycoavidus cysteinexigens and Burkholderia rhizoxinica.</title>
        <authorList>
            <person name="Sharmin D."/>
            <person name="Guo Y."/>
            <person name="Nishizawa T."/>
            <person name="Ohshima S."/>
            <person name="Sato Y."/>
            <person name="Takashima Y."/>
            <person name="Narisawa K."/>
            <person name="Ohta H."/>
        </authorList>
    </citation>
    <scope>NUCLEOTIDE SEQUENCE [LARGE SCALE GENOMIC DNA]</scope>
    <source>
        <strain evidence="1 2">B1-EB</strain>
    </source>
</reference>
<organism evidence="1 2">
    <name type="scientific">Mycoavidus cysteinexigens</name>
    <dbReference type="NCBI Taxonomy" id="1553431"/>
    <lineage>
        <taxon>Bacteria</taxon>
        <taxon>Pseudomonadati</taxon>
        <taxon>Pseudomonadota</taxon>
        <taxon>Betaproteobacteria</taxon>
        <taxon>Burkholderiales</taxon>
        <taxon>Burkholderiaceae</taxon>
        <taxon>Mycoavidus</taxon>
    </lineage>
</organism>
<dbReference type="PROSITE" id="PS50263">
    <property type="entry name" value="CN_HYDROLASE"/>
    <property type="match status" value="1"/>
</dbReference>
<keyword evidence="2" id="KW-1185">Reference proteome</keyword>
<dbReference type="AlphaFoldDB" id="A0A2Z6EVP9"/>
<dbReference type="Gene3D" id="3.60.110.10">
    <property type="entry name" value="Carbon-nitrogen hydrolase"/>
    <property type="match status" value="1"/>
</dbReference>
<evidence type="ECO:0000313" key="1">
    <source>
        <dbReference type="EMBL" id="BBE09523.1"/>
    </source>
</evidence>
<proteinExistence type="predicted"/>
<protein>
    <submittedName>
        <fullName evidence="1">Conjugal transfer protein TraB</fullName>
    </submittedName>
</protein>
<dbReference type="RefSeq" id="WP_045361814.1">
    <property type="nucleotide sequence ID" value="NZ_AP018150.1"/>
</dbReference>
<accession>A0A2Z6EVP9</accession>
<dbReference type="KEGG" id="mcys:MCB1EB_1362"/>
<dbReference type="InterPro" id="IPR003010">
    <property type="entry name" value="C-N_Hydrolase"/>
</dbReference>
<dbReference type="SUPFAM" id="SSF56317">
    <property type="entry name" value="Carbon-nitrogen hydrolase"/>
    <property type="match status" value="1"/>
</dbReference>